<dbReference type="Pfam" id="PF02185">
    <property type="entry name" value="HR1"/>
    <property type="match status" value="1"/>
</dbReference>
<reference evidence="3 4" key="1">
    <citation type="journal article" date="2016" name="Sci. Rep.">
        <title>Insights into Adaptations to a Near-Obligate Nematode Endoparasitic Lifestyle from the Finished Genome of Drechmeria coniospora.</title>
        <authorList>
            <person name="Zhang L."/>
            <person name="Zhou Z."/>
            <person name="Guo Q."/>
            <person name="Fokkens L."/>
            <person name="Miskei M."/>
            <person name="Pocsi I."/>
            <person name="Zhang W."/>
            <person name="Chen M."/>
            <person name="Wang L."/>
            <person name="Sun Y."/>
            <person name="Donzelli B.G."/>
            <person name="Gibson D.M."/>
            <person name="Nelson D.R."/>
            <person name="Luo J.G."/>
            <person name="Rep M."/>
            <person name="Liu H."/>
            <person name="Yang S."/>
            <person name="Wang J."/>
            <person name="Krasnoff S.B."/>
            <person name="Xu Y."/>
            <person name="Molnar I."/>
            <person name="Lin M."/>
        </authorList>
    </citation>
    <scope>NUCLEOTIDE SEQUENCE [LARGE SCALE GENOMIC DNA]</scope>
    <source>
        <strain evidence="3 4">ARSEF 6962</strain>
    </source>
</reference>
<dbReference type="InterPro" id="IPR011072">
    <property type="entry name" value="HR1_rho-bd"/>
</dbReference>
<accession>A0A151GPZ5</accession>
<dbReference type="GeneID" id="63712904"/>
<evidence type="ECO:0000259" key="2">
    <source>
        <dbReference type="SMART" id="SM00742"/>
    </source>
</evidence>
<dbReference type="InParanoid" id="A0A151GPZ5"/>
<feature type="compositionally biased region" description="Polar residues" evidence="1">
    <location>
        <begin position="62"/>
        <end position="71"/>
    </location>
</feature>
<evidence type="ECO:0000256" key="1">
    <source>
        <dbReference type="SAM" id="MobiDB-lite"/>
    </source>
</evidence>
<dbReference type="AlphaFoldDB" id="A0A151GPZ5"/>
<gene>
    <name evidence="3" type="ORF">DCS_00261</name>
</gene>
<proteinExistence type="predicted"/>
<sequence length="206" mass="23157">MNDDEAIRSIKAKIEREEALMNAAISMRNLPINEGHRSRIDSELRDNERNIKFFKERLDAIQQRQAQQSMDRMSLGEDGASAPHPPPKDSNANWQEGSYGPGGGQYGGDLAPPRHPYASPDAGSGMPKARPNFTKLDLIKYDTPYLGPRIQLMLSQIQFKLNVEEQYLKGVEKMGREQAEDCAFEAGVEEIRGTAHRHGNIRHSGW</sequence>
<dbReference type="RefSeq" id="XP_040658483.1">
    <property type="nucleotide sequence ID" value="XM_040797600.1"/>
</dbReference>
<dbReference type="SMART" id="SM00742">
    <property type="entry name" value="Hr1"/>
    <property type="match status" value="1"/>
</dbReference>
<evidence type="ECO:0000313" key="4">
    <source>
        <dbReference type="Proteomes" id="UP000076580"/>
    </source>
</evidence>
<dbReference type="STRING" id="98403.A0A151GPZ5"/>
<dbReference type="InterPro" id="IPR036274">
    <property type="entry name" value="HR1_rpt_sf"/>
</dbReference>
<feature type="domain" description="REM-1" evidence="2">
    <location>
        <begin position="5"/>
        <end position="68"/>
    </location>
</feature>
<dbReference type="EMBL" id="LAYC01000001">
    <property type="protein sequence ID" value="KYK59131.1"/>
    <property type="molecule type" value="Genomic_DNA"/>
</dbReference>
<feature type="region of interest" description="Disordered" evidence="1">
    <location>
        <begin position="59"/>
        <end position="128"/>
    </location>
</feature>
<evidence type="ECO:0000313" key="3">
    <source>
        <dbReference type="EMBL" id="KYK59131.1"/>
    </source>
</evidence>
<organism evidence="3 4">
    <name type="scientific">Drechmeria coniospora</name>
    <name type="common">Nematophagous fungus</name>
    <name type="synonym">Meria coniospora</name>
    <dbReference type="NCBI Taxonomy" id="98403"/>
    <lineage>
        <taxon>Eukaryota</taxon>
        <taxon>Fungi</taxon>
        <taxon>Dikarya</taxon>
        <taxon>Ascomycota</taxon>
        <taxon>Pezizomycotina</taxon>
        <taxon>Sordariomycetes</taxon>
        <taxon>Hypocreomycetidae</taxon>
        <taxon>Hypocreales</taxon>
        <taxon>Ophiocordycipitaceae</taxon>
        <taxon>Drechmeria</taxon>
    </lineage>
</organism>
<dbReference type="Proteomes" id="UP000076580">
    <property type="component" value="Chromosome 01"/>
</dbReference>
<name>A0A151GPZ5_DRECN</name>
<dbReference type="GO" id="GO:0007165">
    <property type="term" value="P:signal transduction"/>
    <property type="evidence" value="ECO:0007669"/>
    <property type="project" value="InterPro"/>
</dbReference>
<dbReference type="SUPFAM" id="SSF46585">
    <property type="entry name" value="HR1 repeat"/>
    <property type="match status" value="1"/>
</dbReference>
<comment type="caution">
    <text evidence="3">The sequence shown here is derived from an EMBL/GenBank/DDBJ whole genome shotgun (WGS) entry which is preliminary data.</text>
</comment>
<keyword evidence="4" id="KW-1185">Reference proteome</keyword>
<protein>
    <recommendedName>
        <fullName evidence="2">REM-1 domain-containing protein</fullName>
    </recommendedName>
</protein>